<organism evidence="2">
    <name type="scientific">marine sediment metagenome</name>
    <dbReference type="NCBI Taxonomy" id="412755"/>
    <lineage>
        <taxon>unclassified sequences</taxon>
        <taxon>metagenomes</taxon>
        <taxon>ecological metagenomes</taxon>
    </lineage>
</organism>
<dbReference type="AlphaFoldDB" id="X0XUC9"/>
<dbReference type="EMBL" id="BARS01050269">
    <property type="protein sequence ID" value="GAG46854.1"/>
    <property type="molecule type" value="Genomic_DNA"/>
</dbReference>
<gene>
    <name evidence="2" type="ORF">S01H1_75075</name>
</gene>
<comment type="caution">
    <text evidence="2">The sequence shown here is derived from an EMBL/GenBank/DDBJ whole genome shotgun (WGS) entry which is preliminary data.</text>
</comment>
<accession>X0XUC9</accession>
<proteinExistence type="predicted"/>
<name>X0XUC9_9ZZZZ</name>
<protein>
    <submittedName>
        <fullName evidence="2">Uncharacterized protein</fullName>
    </submittedName>
</protein>
<feature type="non-terminal residue" evidence="2">
    <location>
        <position position="238"/>
    </location>
</feature>
<evidence type="ECO:0000313" key="2">
    <source>
        <dbReference type="EMBL" id="GAG46854.1"/>
    </source>
</evidence>
<feature type="region of interest" description="Disordered" evidence="1">
    <location>
        <begin position="1"/>
        <end position="23"/>
    </location>
</feature>
<reference evidence="2" key="1">
    <citation type="journal article" date="2014" name="Front. Microbiol.">
        <title>High frequency of phylogenetically diverse reductive dehalogenase-homologous genes in deep subseafloor sedimentary metagenomes.</title>
        <authorList>
            <person name="Kawai M."/>
            <person name="Futagami T."/>
            <person name="Toyoda A."/>
            <person name="Takaki Y."/>
            <person name="Nishi S."/>
            <person name="Hori S."/>
            <person name="Arai W."/>
            <person name="Tsubouchi T."/>
            <person name="Morono Y."/>
            <person name="Uchiyama I."/>
            <person name="Ito T."/>
            <person name="Fujiyama A."/>
            <person name="Inagaki F."/>
            <person name="Takami H."/>
        </authorList>
    </citation>
    <scope>NUCLEOTIDE SEQUENCE</scope>
    <source>
        <strain evidence="2">Expedition CK06-06</strain>
    </source>
</reference>
<sequence>LSCQRNVGDPAAQEPPQAASKPARLQDPLILARAHHGKTVTVQAGQAIQIRLPGMWRVGAGKHPPLKIDVLEGPTNTLICRSRQGVADGRRTAINLKAQWPGKATATVTYAKPAADAAEGETFLVTIVVEPPATPPAARRQPQPIAPGPLSKALTKATGVTWTAWKGRDGPSSVSDTTGRSGAAMSYVFRANSQRTQGLILARFQDSARAMAIVWGGNHWTIVSDPQVWARNRDHMEK</sequence>
<evidence type="ECO:0000256" key="1">
    <source>
        <dbReference type="SAM" id="MobiDB-lite"/>
    </source>
</evidence>
<feature type="non-terminal residue" evidence="2">
    <location>
        <position position="1"/>
    </location>
</feature>